<dbReference type="Pfam" id="PF00535">
    <property type="entry name" value="Glycos_transf_2"/>
    <property type="match status" value="1"/>
</dbReference>
<dbReference type="GO" id="GO:0016740">
    <property type="term" value="F:transferase activity"/>
    <property type="evidence" value="ECO:0007669"/>
    <property type="project" value="UniProtKB-KW"/>
</dbReference>
<reference evidence="2 3" key="1">
    <citation type="submission" date="2020-08" db="EMBL/GenBank/DDBJ databases">
        <title>Sequencing the genomes of 1000 actinobacteria strains.</title>
        <authorList>
            <person name="Klenk H.-P."/>
        </authorList>
    </citation>
    <scope>NUCLEOTIDE SEQUENCE [LARGE SCALE GENOMIC DNA]</scope>
    <source>
        <strain evidence="2 3">DSM 105784</strain>
    </source>
</reference>
<protein>
    <submittedName>
        <fullName evidence="2">Glycosyltransferase involved in cell wall biosynthesis</fullName>
    </submittedName>
</protein>
<dbReference type="PANTHER" id="PTHR43685">
    <property type="entry name" value="GLYCOSYLTRANSFERASE"/>
    <property type="match status" value="1"/>
</dbReference>
<evidence type="ECO:0000259" key="1">
    <source>
        <dbReference type="Pfam" id="PF00535"/>
    </source>
</evidence>
<accession>A0A841AM84</accession>
<dbReference type="InterPro" id="IPR001173">
    <property type="entry name" value="Glyco_trans_2-like"/>
</dbReference>
<name>A0A841AM84_9MICO</name>
<dbReference type="InterPro" id="IPR050834">
    <property type="entry name" value="Glycosyltransf_2"/>
</dbReference>
<dbReference type="RefSeq" id="WP_184239964.1">
    <property type="nucleotide sequence ID" value="NZ_JACHMJ010000001.1"/>
</dbReference>
<dbReference type="Gene3D" id="3.90.550.10">
    <property type="entry name" value="Spore Coat Polysaccharide Biosynthesis Protein SpsA, Chain A"/>
    <property type="match status" value="1"/>
</dbReference>
<organism evidence="2 3">
    <name type="scientific">Conyzicola lurida</name>
    <dbReference type="NCBI Taxonomy" id="1172621"/>
    <lineage>
        <taxon>Bacteria</taxon>
        <taxon>Bacillati</taxon>
        <taxon>Actinomycetota</taxon>
        <taxon>Actinomycetes</taxon>
        <taxon>Micrococcales</taxon>
        <taxon>Microbacteriaceae</taxon>
        <taxon>Conyzicola</taxon>
    </lineage>
</organism>
<dbReference type="CDD" id="cd00761">
    <property type="entry name" value="Glyco_tranf_GTA_type"/>
    <property type="match status" value="1"/>
</dbReference>
<keyword evidence="3" id="KW-1185">Reference proteome</keyword>
<dbReference type="PANTHER" id="PTHR43685:SF2">
    <property type="entry name" value="GLYCOSYLTRANSFERASE 2-LIKE DOMAIN-CONTAINING PROTEIN"/>
    <property type="match status" value="1"/>
</dbReference>
<dbReference type="SUPFAM" id="SSF53448">
    <property type="entry name" value="Nucleotide-diphospho-sugar transferases"/>
    <property type="match status" value="1"/>
</dbReference>
<comment type="caution">
    <text evidence="2">The sequence shown here is derived from an EMBL/GenBank/DDBJ whole genome shotgun (WGS) entry which is preliminary data.</text>
</comment>
<dbReference type="AlphaFoldDB" id="A0A841AM84"/>
<dbReference type="Proteomes" id="UP000536685">
    <property type="component" value="Unassembled WGS sequence"/>
</dbReference>
<evidence type="ECO:0000313" key="2">
    <source>
        <dbReference type="EMBL" id="MBB5845130.1"/>
    </source>
</evidence>
<feature type="domain" description="Glycosyltransferase 2-like" evidence="1">
    <location>
        <begin position="16"/>
        <end position="144"/>
    </location>
</feature>
<proteinExistence type="predicted"/>
<keyword evidence="2" id="KW-0808">Transferase</keyword>
<evidence type="ECO:0000313" key="3">
    <source>
        <dbReference type="Proteomes" id="UP000536685"/>
    </source>
</evidence>
<dbReference type="InterPro" id="IPR029044">
    <property type="entry name" value="Nucleotide-diphossugar_trans"/>
</dbReference>
<sequence length="347" mass="37851">MRVSLPVGVAGAPTVSAVIPCFNYGHYLPQAVASVLDQPGVAARVIVVDDCSTDDSLAVARALAAADPRVTVLAHPQNRGHIQTYNDGLDLVDTEFVTLLSADDLVAPGALGRAVSLMAAHPRVGMVYGQPVEFVGEPPAGDRDGGAPYTWTRWRGTEWIRIATRRGRCFILSPEVVMRTEAMRQIGGYNPLLPKSGDLEYWLRTATHWDVGRVNGRVQAFYRQHEANMHATILPSMAADYRHRLLAFRYLEGTPAAALVGRARRALAREALGVALRELDADGRAEVARELRAAAVEISPAAASTRRARVLDSRLRRGSTPGHRLRAAARDLADRARWRFWVLTGVS</sequence>
<gene>
    <name evidence="2" type="ORF">HD599_003453</name>
</gene>
<dbReference type="EMBL" id="JACHMJ010000001">
    <property type="protein sequence ID" value="MBB5845130.1"/>
    <property type="molecule type" value="Genomic_DNA"/>
</dbReference>